<feature type="transmembrane region" description="Helical" evidence="15">
    <location>
        <begin position="211"/>
        <end position="232"/>
    </location>
</feature>
<dbReference type="PROSITE" id="PS00154">
    <property type="entry name" value="ATPASE_E1_E2"/>
    <property type="match status" value="1"/>
</dbReference>
<dbReference type="GO" id="GO:0005886">
    <property type="term" value="C:plasma membrane"/>
    <property type="evidence" value="ECO:0007669"/>
    <property type="project" value="UniProtKB-SubCell"/>
</dbReference>
<evidence type="ECO:0000256" key="11">
    <source>
        <dbReference type="ARBA" id="ARBA00022967"/>
    </source>
</evidence>
<feature type="transmembrane region" description="Helical" evidence="15">
    <location>
        <begin position="424"/>
        <end position="445"/>
    </location>
</feature>
<dbReference type="GO" id="GO:0055070">
    <property type="term" value="P:copper ion homeostasis"/>
    <property type="evidence" value="ECO:0007669"/>
    <property type="project" value="TreeGrafter"/>
</dbReference>
<dbReference type="InterPro" id="IPR044492">
    <property type="entry name" value="P_typ_ATPase_HD_dom"/>
</dbReference>
<dbReference type="CDD" id="cd02079">
    <property type="entry name" value="P-type_ATPase_HM"/>
    <property type="match status" value="1"/>
</dbReference>
<feature type="transmembrane region" description="Helical" evidence="15">
    <location>
        <begin position="774"/>
        <end position="794"/>
    </location>
</feature>
<dbReference type="Pfam" id="PF00702">
    <property type="entry name" value="Hydrolase"/>
    <property type="match status" value="1"/>
</dbReference>
<name>A0A4V3JXW9_9LEPT</name>
<feature type="transmembrane region" description="Helical" evidence="15">
    <location>
        <begin position="749"/>
        <end position="768"/>
    </location>
</feature>
<evidence type="ECO:0000256" key="7">
    <source>
        <dbReference type="ARBA" id="ARBA00022723"/>
    </source>
</evidence>
<dbReference type="Gene3D" id="2.70.150.10">
    <property type="entry name" value="Calcium-transporting ATPase, cytoplasmic transduction domain A"/>
    <property type="match status" value="1"/>
</dbReference>
<evidence type="ECO:0000256" key="15">
    <source>
        <dbReference type="RuleBase" id="RU362081"/>
    </source>
</evidence>
<organism evidence="17 18">
    <name type="scientific">Leptospira idonii</name>
    <dbReference type="NCBI Taxonomy" id="1193500"/>
    <lineage>
        <taxon>Bacteria</taxon>
        <taxon>Pseudomonadati</taxon>
        <taxon>Spirochaetota</taxon>
        <taxon>Spirochaetia</taxon>
        <taxon>Leptospirales</taxon>
        <taxon>Leptospiraceae</taxon>
        <taxon>Leptospira</taxon>
    </lineage>
</organism>
<keyword evidence="18" id="KW-1185">Reference proteome</keyword>
<dbReference type="SUPFAM" id="SSF55008">
    <property type="entry name" value="HMA, heavy metal-associated domain"/>
    <property type="match status" value="1"/>
</dbReference>
<keyword evidence="7 15" id="KW-0479">Metal-binding</keyword>
<evidence type="ECO:0000256" key="8">
    <source>
        <dbReference type="ARBA" id="ARBA00022741"/>
    </source>
</evidence>
<dbReference type="InterPro" id="IPR036163">
    <property type="entry name" value="HMA_dom_sf"/>
</dbReference>
<dbReference type="InterPro" id="IPR001757">
    <property type="entry name" value="P_typ_ATPase"/>
</dbReference>
<dbReference type="CDD" id="cd00371">
    <property type="entry name" value="HMA"/>
    <property type="match status" value="1"/>
</dbReference>
<keyword evidence="6 15" id="KW-0812">Transmembrane</keyword>
<dbReference type="PRINTS" id="PR00119">
    <property type="entry name" value="CATATPASE"/>
</dbReference>
<dbReference type="SUPFAM" id="SSF81653">
    <property type="entry name" value="Calcium ATPase, transduction domain A"/>
    <property type="match status" value="1"/>
</dbReference>
<evidence type="ECO:0000256" key="12">
    <source>
        <dbReference type="ARBA" id="ARBA00022989"/>
    </source>
</evidence>
<feature type="transmembrane region" description="Helical" evidence="15">
    <location>
        <begin position="244"/>
        <end position="266"/>
    </location>
</feature>
<dbReference type="NCBIfam" id="TIGR01511">
    <property type="entry name" value="ATPase-IB1_Cu"/>
    <property type="match status" value="1"/>
</dbReference>
<feature type="transmembrane region" description="Helical" evidence="15">
    <location>
        <begin position="175"/>
        <end position="199"/>
    </location>
</feature>
<evidence type="ECO:0000256" key="4">
    <source>
        <dbReference type="ARBA" id="ARBA00022475"/>
    </source>
</evidence>
<keyword evidence="9 15" id="KW-0067">ATP-binding</keyword>
<keyword evidence="13" id="KW-0406">Ion transport</keyword>
<evidence type="ECO:0000256" key="10">
    <source>
        <dbReference type="ARBA" id="ARBA00022842"/>
    </source>
</evidence>
<keyword evidence="5" id="KW-0597">Phosphoprotein</keyword>
<dbReference type="InterPro" id="IPR059000">
    <property type="entry name" value="ATPase_P-type_domA"/>
</dbReference>
<evidence type="ECO:0000256" key="1">
    <source>
        <dbReference type="ARBA" id="ARBA00004651"/>
    </source>
</evidence>
<dbReference type="SFLD" id="SFLDF00027">
    <property type="entry name" value="p-type_atpase"/>
    <property type="match status" value="1"/>
</dbReference>
<evidence type="ECO:0000256" key="13">
    <source>
        <dbReference type="ARBA" id="ARBA00023065"/>
    </source>
</evidence>
<evidence type="ECO:0000256" key="5">
    <source>
        <dbReference type="ARBA" id="ARBA00022553"/>
    </source>
</evidence>
<dbReference type="GO" id="GO:0005524">
    <property type="term" value="F:ATP binding"/>
    <property type="evidence" value="ECO:0007669"/>
    <property type="project" value="UniProtKB-UniRule"/>
</dbReference>
<comment type="subcellular location">
    <subcellularLocation>
        <location evidence="1">Cell membrane</location>
        <topology evidence="1">Multi-pass membrane protein</topology>
    </subcellularLocation>
</comment>
<dbReference type="Pfam" id="PF12156">
    <property type="entry name" value="ATPase-cat_bd"/>
    <property type="match status" value="1"/>
</dbReference>
<dbReference type="InterPro" id="IPR027256">
    <property type="entry name" value="P-typ_ATPase_IB"/>
</dbReference>
<evidence type="ECO:0000313" key="17">
    <source>
        <dbReference type="EMBL" id="TGN18766.1"/>
    </source>
</evidence>
<keyword evidence="3" id="KW-0813">Transport</keyword>
<sequence length="802" mass="89419">MTVSTLQSCFHCNSPIETLVSVEKEGVRREYCCQGCATVSALLLENGLDQFYQIRGTQVLEPKRTNQEKDSEDVDTASVYEEFVDKVSETESSVLITISGIHCSACVWLIETAMTQTQGISEARINFGTGRLKLVFRNGFATLGEIFSQIRSLGYTPHLYSRLKESKVSQPFRDLAFRMATAGFCWGNIMLFSASLYVGYFEGMEWNIKNLFHYLSWILATPVYFYSGYPFWKGAYESWKRKILSMDTLLFAGVSLAYFYSVYVTLTGKGEVYFDSVCTIYFFILLGKYLEAMIRYQAGAKMGELLSSLPEEYDVKTEDGWEKKATSSIRKEDTVRLVHGNRVPVDGKLLTEESFFDESFLTGESNPIRKEKGDTVKAGSLSLSSGVLLLSYGTAKESSLAQIGKLLEDSLLAKPKIQRLTDKLASVFIKIVLLFAIGTFIYWFYVSSLETAILNTISILIVACPCALGLSVPAALVVGHLLQSKKGVLVKNPETAEILAKADRIFFDKTGTLTTGKLELKEEIVIADSENKEHYLDLAIDLETHSSHPIAKAFVKTFSQNRSSSNFDWQHLEEIAGQGMSAKDREGNTYHIGTKNFATESNYKNDGKIYFSKNRIPLLSWEFGDKPRTDAKETIRKLKEMIPHLEILSGDIEPKVKSLADELEIANYSSQLSPSEKRDRILEAQDNGEIVVMLGDGINDSACIAQSNLGISMGMGSDLSLDRSDMILIQNRLDSLPGSIAISRKTRTIILQNIVLSLIYNSIMIPLAAFGYMLPVICAGFMTLSSFTVVLNSVSMKRRVSL</sequence>
<evidence type="ECO:0000256" key="6">
    <source>
        <dbReference type="ARBA" id="ARBA00022692"/>
    </source>
</evidence>
<accession>A0A4V3JXW9</accession>
<dbReference type="NCBIfam" id="TIGR01525">
    <property type="entry name" value="ATPase-IB_hvy"/>
    <property type="match status" value="1"/>
</dbReference>
<gene>
    <name evidence="17" type="ORF">EHS15_15465</name>
</gene>
<dbReference type="InterPro" id="IPR021993">
    <property type="entry name" value="ATPase-cat-bd"/>
</dbReference>
<evidence type="ECO:0000256" key="3">
    <source>
        <dbReference type="ARBA" id="ARBA00022448"/>
    </source>
</evidence>
<dbReference type="InterPro" id="IPR036412">
    <property type="entry name" value="HAD-like_sf"/>
</dbReference>
<dbReference type="GO" id="GO:0016887">
    <property type="term" value="F:ATP hydrolysis activity"/>
    <property type="evidence" value="ECO:0007669"/>
    <property type="project" value="InterPro"/>
</dbReference>
<dbReference type="Proteomes" id="UP000298058">
    <property type="component" value="Unassembled WGS sequence"/>
</dbReference>
<comment type="caution">
    <text evidence="17">The sequence shown here is derived from an EMBL/GenBank/DDBJ whole genome shotgun (WGS) entry which is preliminary data.</text>
</comment>
<dbReference type="Pfam" id="PF00122">
    <property type="entry name" value="E1-E2_ATPase"/>
    <property type="match status" value="1"/>
</dbReference>
<dbReference type="NCBIfam" id="TIGR01494">
    <property type="entry name" value="ATPase_P-type"/>
    <property type="match status" value="1"/>
</dbReference>
<keyword evidence="14 15" id="KW-0472">Membrane</keyword>
<protein>
    <submittedName>
        <fullName evidence="17">Heavy metal translocating P-type ATPase</fullName>
    </submittedName>
</protein>
<evidence type="ECO:0000256" key="9">
    <source>
        <dbReference type="ARBA" id="ARBA00022840"/>
    </source>
</evidence>
<dbReference type="RefSeq" id="WP_135761448.1">
    <property type="nucleotide sequence ID" value="NZ_RQHW01000047.1"/>
</dbReference>
<reference evidence="17" key="1">
    <citation type="journal article" date="2019" name="PLoS Negl. Trop. Dis.">
        <title>Revisiting the worldwide diversity of Leptospira species in the environment.</title>
        <authorList>
            <person name="Vincent A.T."/>
            <person name="Schiettekatte O."/>
            <person name="Bourhy P."/>
            <person name="Veyrier F.J."/>
            <person name="Picardeau M."/>
        </authorList>
    </citation>
    <scope>NUCLEOTIDE SEQUENCE [LARGE SCALE GENOMIC DNA]</scope>
    <source>
        <strain evidence="17">201300427</strain>
    </source>
</reference>
<dbReference type="InterPro" id="IPR008250">
    <property type="entry name" value="ATPase_P-typ_transduc_dom_A_sf"/>
</dbReference>
<dbReference type="PRINTS" id="PR00943">
    <property type="entry name" value="CUATPASE"/>
</dbReference>
<dbReference type="EMBL" id="RQHW01000047">
    <property type="protein sequence ID" value="TGN18766.1"/>
    <property type="molecule type" value="Genomic_DNA"/>
</dbReference>
<dbReference type="PROSITE" id="PS50846">
    <property type="entry name" value="HMA_2"/>
    <property type="match status" value="1"/>
</dbReference>
<dbReference type="SFLD" id="SFLDS00003">
    <property type="entry name" value="Haloacid_Dehalogenase"/>
    <property type="match status" value="1"/>
</dbReference>
<feature type="transmembrane region" description="Helical" evidence="15">
    <location>
        <begin position="272"/>
        <end position="290"/>
    </location>
</feature>
<proteinExistence type="inferred from homology"/>
<dbReference type="Gene3D" id="1.20.1110.10">
    <property type="entry name" value="Calcium-transporting ATPase, transmembrane domain"/>
    <property type="match status" value="1"/>
</dbReference>
<dbReference type="GO" id="GO:0005507">
    <property type="term" value="F:copper ion binding"/>
    <property type="evidence" value="ECO:0007669"/>
    <property type="project" value="TreeGrafter"/>
</dbReference>
<dbReference type="SUPFAM" id="SSF56784">
    <property type="entry name" value="HAD-like"/>
    <property type="match status" value="1"/>
</dbReference>
<keyword evidence="12 15" id="KW-1133">Transmembrane helix</keyword>
<evidence type="ECO:0000313" key="18">
    <source>
        <dbReference type="Proteomes" id="UP000298058"/>
    </source>
</evidence>
<feature type="transmembrane region" description="Helical" evidence="15">
    <location>
        <begin position="457"/>
        <end position="482"/>
    </location>
</feature>
<keyword evidence="11" id="KW-1278">Translocase</keyword>
<keyword evidence="8 15" id="KW-0547">Nucleotide-binding</keyword>
<evidence type="ECO:0000256" key="14">
    <source>
        <dbReference type="ARBA" id="ARBA00023136"/>
    </source>
</evidence>
<keyword evidence="4 15" id="KW-1003">Cell membrane</keyword>
<dbReference type="Pfam" id="PF00403">
    <property type="entry name" value="HMA"/>
    <property type="match status" value="1"/>
</dbReference>
<feature type="domain" description="HMA" evidence="16">
    <location>
        <begin position="92"/>
        <end position="158"/>
    </location>
</feature>
<evidence type="ECO:0000256" key="2">
    <source>
        <dbReference type="ARBA" id="ARBA00006024"/>
    </source>
</evidence>
<dbReference type="Gene3D" id="3.40.50.1000">
    <property type="entry name" value="HAD superfamily/HAD-like"/>
    <property type="match status" value="1"/>
</dbReference>
<dbReference type="InterPro" id="IPR023214">
    <property type="entry name" value="HAD_sf"/>
</dbReference>
<dbReference type="InterPro" id="IPR006121">
    <property type="entry name" value="HMA_dom"/>
</dbReference>
<dbReference type="PANTHER" id="PTHR43520:SF5">
    <property type="entry name" value="CATION-TRANSPORTING P-TYPE ATPASE-RELATED"/>
    <property type="match status" value="1"/>
</dbReference>
<dbReference type="SFLD" id="SFLDG00002">
    <property type="entry name" value="C1.7:_P-type_atpase_like"/>
    <property type="match status" value="1"/>
</dbReference>
<dbReference type="Gene3D" id="3.30.70.100">
    <property type="match status" value="1"/>
</dbReference>
<dbReference type="PANTHER" id="PTHR43520">
    <property type="entry name" value="ATP7, ISOFORM B"/>
    <property type="match status" value="1"/>
</dbReference>
<dbReference type="SUPFAM" id="SSF81665">
    <property type="entry name" value="Calcium ATPase, transmembrane domain M"/>
    <property type="match status" value="1"/>
</dbReference>
<evidence type="ECO:0000259" key="16">
    <source>
        <dbReference type="PROSITE" id="PS50846"/>
    </source>
</evidence>
<dbReference type="InterPro" id="IPR018303">
    <property type="entry name" value="ATPase_P-typ_P_site"/>
</dbReference>
<dbReference type="AlphaFoldDB" id="A0A4V3JXW9"/>
<dbReference type="GO" id="GO:0043682">
    <property type="term" value="F:P-type divalent copper transporter activity"/>
    <property type="evidence" value="ECO:0007669"/>
    <property type="project" value="TreeGrafter"/>
</dbReference>
<dbReference type="InterPro" id="IPR023298">
    <property type="entry name" value="ATPase_P-typ_TM_dom_sf"/>
</dbReference>
<dbReference type="Gene3D" id="3.40.1110.10">
    <property type="entry name" value="Calcium-transporting ATPase, cytoplasmic domain N"/>
    <property type="match status" value="1"/>
</dbReference>
<keyword evidence="10" id="KW-0460">Magnesium</keyword>
<dbReference type="InterPro" id="IPR023299">
    <property type="entry name" value="ATPase_P-typ_cyto_dom_N"/>
</dbReference>
<dbReference type="OrthoDB" id="9760364at2"/>
<comment type="similarity">
    <text evidence="2 15">Belongs to the cation transport ATPase (P-type) (TC 3.A.3) family. Type IB subfamily.</text>
</comment>